<evidence type="ECO:0000256" key="4">
    <source>
        <dbReference type="ARBA" id="ARBA00023163"/>
    </source>
</evidence>
<evidence type="ECO:0000259" key="5">
    <source>
        <dbReference type="Pfam" id="PF04542"/>
    </source>
</evidence>
<dbReference type="AlphaFoldDB" id="B0C6N2"/>
<reference evidence="7 8" key="1">
    <citation type="journal article" date="2008" name="Proc. Natl. Acad. Sci. U.S.A.">
        <title>Niche adaptation and genome expansion in the chlorophyll d-producing cyanobacterium Acaryochloris marina.</title>
        <authorList>
            <person name="Swingley W.D."/>
            <person name="Chen M."/>
            <person name="Cheung P.C."/>
            <person name="Conrad A.L."/>
            <person name="Dejesa L.C."/>
            <person name="Hao J."/>
            <person name="Honchak B.M."/>
            <person name="Karbach L.E."/>
            <person name="Kurdoglu A."/>
            <person name="Lahiri S."/>
            <person name="Mastrian S.D."/>
            <person name="Miyashita H."/>
            <person name="Page L."/>
            <person name="Ramakrishna P."/>
            <person name="Satoh S."/>
            <person name="Sattley W.M."/>
            <person name="Shimada Y."/>
            <person name="Taylor H.L."/>
            <person name="Tomo T."/>
            <person name="Tsuchiya T."/>
            <person name="Wang Z.T."/>
            <person name="Raymond J."/>
            <person name="Mimuro M."/>
            <person name="Blankenship R.E."/>
            <person name="Touchman J.W."/>
        </authorList>
    </citation>
    <scope>NUCLEOTIDE SEQUENCE [LARGE SCALE GENOMIC DNA]</scope>
    <source>
        <strain evidence="8">MBIC 11017</strain>
    </source>
</reference>
<keyword evidence="3" id="KW-0731">Sigma factor</keyword>
<name>B0C6N2_ACAM1</name>
<evidence type="ECO:0000259" key="6">
    <source>
        <dbReference type="Pfam" id="PF08281"/>
    </source>
</evidence>
<dbReference type="PANTHER" id="PTHR43133">
    <property type="entry name" value="RNA POLYMERASE ECF-TYPE SIGMA FACTO"/>
    <property type="match status" value="1"/>
</dbReference>
<dbReference type="InterPro" id="IPR007627">
    <property type="entry name" value="RNA_pol_sigma70_r2"/>
</dbReference>
<dbReference type="GO" id="GO:0003677">
    <property type="term" value="F:DNA binding"/>
    <property type="evidence" value="ECO:0007669"/>
    <property type="project" value="InterPro"/>
</dbReference>
<comment type="similarity">
    <text evidence="1">Belongs to the sigma-70 factor family. ECF subfamily.</text>
</comment>
<dbReference type="Gene3D" id="1.10.10.10">
    <property type="entry name" value="Winged helix-like DNA-binding domain superfamily/Winged helix DNA-binding domain"/>
    <property type="match status" value="1"/>
</dbReference>
<dbReference type="InterPro" id="IPR039425">
    <property type="entry name" value="RNA_pol_sigma-70-like"/>
</dbReference>
<organism evidence="7 8">
    <name type="scientific">Acaryochloris marina (strain MBIC 11017)</name>
    <dbReference type="NCBI Taxonomy" id="329726"/>
    <lineage>
        <taxon>Bacteria</taxon>
        <taxon>Bacillati</taxon>
        <taxon>Cyanobacteriota</taxon>
        <taxon>Cyanophyceae</taxon>
        <taxon>Acaryochloridales</taxon>
        <taxon>Acaryochloridaceae</taxon>
        <taxon>Acaryochloris</taxon>
    </lineage>
</organism>
<protein>
    <submittedName>
        <fullName evidence="7">RNA polymerase sigma-24 subunit</fullName>
    </submittedName>
</protein>
<feature type="domain" description="RNA polymerase sigma factor 70 region 4 type 2" evidence="6">
    <location>
        <begin position="129"/>
        <end position="181"/>
    </location>
</feature>
<proteinExistence type="inferred from homology"/>
<dbReference type="Gene3D" id="1.10.1740.10">
    <property type="match status" value="1"/>
</dbReference>
<dbReference type="InterPro" id="IPR014284">
    <property type="entry name" value="RNA_pol_sigma-70_dom"/>
</dbReference>
<dbReference type="InterPro" id="IPR013324">
    <property type="entry name" value="RNA_pol_sigma_r3/r4-like"/>
</dbReference>
<keyword evidence="2" id="KW-0805">Transcription regulation</keyword>
<dbReference type="eggNOG" id="COG1595">
    <property type="taxonomic scope" value="Bacteria"/>
</dbReference>
<dbReference type="STRING" id="329726.AM1_2580"/>
<gene>
    <name evidence="7" type="primary">rpoE</name>
    <name evidence="7" type="ordered locus">AM1_2580</name>
</gene>
<accession>B0C6N2</accession>
<evidence type="ECO:0000256" key="1">
    <source>
        <dbReference type="ARBA" id="ARBA00010641"/>
    </source>
</evidence>
<dbReference type="OrthoDB" id="9784272at2"/>
<dbReference type="GO" id="GO:0016987">
    <property type="term" value="F:sigma factor activity"/>
    <property type="evidence" value="ECO:0007669"/>
    <property type="project" value="UniProtKB-KW"/>
</dbReference>
<dbReference type="Pfam" id="PF04542">
    <property type="entry name" value="Sigma70_r2"/>
    <property type="match status" value="1"/>
</dbReference>
<dbReference type="SUPFAM" id="SSF88659">
    <property type="entry name" value="Sigma3 and sigma4 domains of RNA polymerase sigma factors"/>
    <property type="match status" value="1"/>
</dbReference>
<dbReference type="CDD" id="cd06171">
    <property type="entry name" value="Sigma70_r4"/>
    <property type="match status" value="1"/>
</dbReference>
<dbReference type="InterPro" id="IPR013249">
    <property type="entry name" value="RNA_pol_sigma70_r4_t2"/>
</dbReference>
<dbReference type="Pfam" id="PF08281">
    <property type="entry name" value="Sigma70_r4_2"/>
    <property type="match status" value="1"/>
</dbReference>
<evidence type="ECO:0000313" key="7">
    <source>
        <dbReference type="EMBL" id="ABW27588.1"/>
    </source>
</evidence>
<dbReference type="SUPFAM" id="SSF88946">
    <property type="entry name" value="Sigma2 domain of RNA polymerase sigma factors"/>
    <property type="match status" value="1"/>
</dbReference>
<dbReference type="KEGG" id="amr:AM1_2580"/>
<dbReference type="InterPro" id="IPR013325">
    <property type="entry name" value="RNA_pol_sigma_r2"/>
</dbReference>
<dbReference type="RefSeq" id="WP_012163045.1">
    <property type="nucleotide sequence ID" value="NC_009925.1"/>
</dbReference>
<dbReference type="NCBIfam" id="TIGR02937">
    <property type="entry name" value="sigma70-ECF"/>
    <property type="match status" value="1"/>
</dbReference>
<dbReference type="EMBL" id="CP000828">
    <property type="protein sequence ID" value="ABW27588.1"/>
    <property type="molecule type" value="Genomic_DNA"/>
</dbReference>
<keyword evidence="4" id="KW-0804">Transcription</keyword>
<sequence>MTVQNTSEDLVLIHQVAEQNQAALSMLYDRYAGIIYAIAYKMLGSVEEAEEVVLDVFDQVWRTAAKYDRSRSRVDSWLFMQARSRTLDRLRKRQRQAKVVEASTVNAPIESDTKMALPEEHALIQERRDLVQVAMAQIPPEQQQVIELAYFQGLSQSEIAKQTGLSLGTVKTRIRLGLSKLRGILDQS</sequence>
<evidence type="ECO:0000313" key="8">
    <source>
        <dbReference type="Proteomes" id="UP000000268"/>
    </source>
</evidence>
<evidence type="ECO:0000256" key="3">
    <source>
        <dbReference type="ARBA" id="ARBA00023082"/>
    </source>
</evidence>
<dbReference type="PANTHER" id="PTHR43133:SF62">
    <property type="entry name" value="RNA POLYMERASE SIGMA FACTOR SIGZ"/>
    <property type="match status" value="1"/>
</dbReference>
<keyword evidence="8" id="KW-1185">Reference proteome</keyword>
<feature type="domain" description="RNA polymerase sigma-70 region 2" evidence="5">
    <location>
        <begin position="27"/>
        <end position="95"/>
    </location>
</feature>
<dbReference type="InterPro" id="IPR036388">
    <property type="entry name" value="WH-like_DNA-bd_sf"/>
</dbReference>
<dbReference type="HOGENOM" id="CLU_047691_9_3_3"/>
<evidence type="ECO:0000256" key="2">
    <source>
        <dbReference type="ARBA" id="ARBA00023015"/>
    </source>
</evidence>
<dbReference type="GO" id="GO:0006352">
    <property type="term" value="P:DNA-templated transcription initiation"/>
    <property type="evidence" value="ECO:0007669"/>
    <property type="project" value="InterPro"/>
</dbReference>
<dbReference type="Proteomes" id="UP000000268">
    <property type="component" value="Chromosome"/>
</dbReference>